<dbReference type="RefSeq" id="WP_083131547.1">
    <property type="nucleotide sequence ID" value="NZ_AP022606.1"/>
</dbReference>
<proteinExistence type="inferred from homology"/>
<evidence type="ECO:0000313" key="12">
    <source>
        <dbReference type="Proteomes" id="UP000192441"/>
    </source>
</evidence>
<keyword evidence="6 8" id="KW-0378">Hydrolase</keyword>
<gene>
    <name evidence="8" type="primary">vapC</name>
    <name evidence="10" type="synonym">vapc20</name>
    <name evidence="11" type="ORF">BST20_11405</name>
    <name evidence="10" type="ORF">MBRA_33750</name>
</gene>
<dbReference type="GO" id="GO:0000287">
    <property type="term" value="F:magnesium ion binding"/>
    <property type="evidence" value="ECO:0007669"/>
    <property type="project" value="UniProtKB-UniRule"/>
</dbReference>
<dbReference type="OrthoDB" id="4724868at2"/>
<evidence type="ECO:0000256" key="2">
    <source>
        <dbReference type="ARBA" id="ARBA00022649"/>
    </source>
</evidence>
<evidence type="ECO:0000256" key="4">
    <source>
        <dbReference type="ARBA" id="ARBA00022723"/>
    </source>
</evidence>
<dbReference type="InterPro" id="IPR002716">
    <property type="entry name" value="PIN_dom"/>
</dbReference>
<dbReference type="GO" id="GO:0016075">
    <property type="term" value="P:rRNA catabolic process"/>
    <property type="evidence" value="ECO:0007669"/>
    <property type="project" value="TreeGrafter"/>
</dbReference>
<evidence type="ECO:0000256" key="3">
    <source>
        <dbReference type="ARBA" id="ARBA00022722"/>
    </source>
</evidence>
<comment type="similarity">
    <text evidence="8">Belongs to the PINc/VapC protein family.</text>
</comment>
<evidence type="ECO:0000256" key="5">
    <source>
        <dbReference type="ARBA" id="ARBA00022759"/>
    </source>
</evidence>
<dbReference type="InterPro" id="IPR022907">
    <property type="entry name" value="VapC_family"/>
</dbReference>
<keyword evidence="4 8" id="KW-0479">Metal-binding</keyword>
<sequence length="130" mass="14646">MTFVDTSFWAALGNATDARHDIAKELWASRPPVVVTSNHVLGETWTLLNRRCGHRAAAAAAAIRYSAIVRVEHITAELEEQAWLWLARHDEREYSFVDATSFALMRKKKVHNAYAFDGDFSAAGFVELRP</sequence>
<protein>
    <recommendedName>
        <fullName evidence="8">Ribonuclease VapC</fullName>
        <shortName evidence="8">RNase VapC</shortName>
        <ecNumber evidence="8">3.1.-.-</ecNumber>
    </recommendedName>
    <alternativeName>
        <fullName evidence="8">Toxin VapC</fullName>
    </alternativeName>
</protein>
<dbReference type="Proteomes" id="UP000467379">
    <property type="component" value="Chromosome"/>
</dbReference>
<keyword evidence="8" id="KW-0800">Toxin</keyword>
<comment type="cofactor">
    <cofactor evidence="1 8">
        <name>Mg(2+)</name>
        <dbReference type="ChEBI" id="CHEBI:18420"/>
    </cofactor>
</comment>
<keyword evidence="7 8" id="KW-0460">Magnesium</keyword>
<accession>A0A7I7W7T5</accession>
<evidence type="ECO:0000313" key="13">
    <source>
        <dbReference type="Proteomes" id="UP000467379"/>
    </source>
</evidence>
<dbReference type="AlphaFoldDB" id="A0A7I7W7T5"/>
<feature type="binding site" evidence="8">
    <location>
        <position position="98"/>
    </location>
    <ligand>
        <name>Mg(2+)</name>
        <dbReference type="ChEBI" id="CHEBI:18420"/>
    </ligand>
</feature>
<feature type="domain" description="PIN" evidence="9">
    <location>
        <begin position="3"/>
        <end position="125"/>
    </location>
</feature>
<dbReference type="SUPFAM" id="SSF88723">
    <property type="entry name" value="PIN domain-like"/>
    <property type="match status" value="1"/>
</dbReference>
<dbReference type="GO" id="GO:0090729">
    <property type="term" value="F:toxin activity"/>
    <property type="evidence" value="ECO:0007669"/>
    <property type="project" value="UniProtKB-KW"/>
</dbReference>
<dbReference type="Proteomes" id="UP000192441">
    <property type="component" value="Unassembled WGS sequence"/>
</dbReference>
<comment type="function">
    <text evidence="8">Toxic component of a toxin-antitoxin (TA) system. An RNase.</text>
</comment>
<evidence type="ECO:0000256" key="1">
    <source>
        <dbReference type="ARBA" id="ARBA00001946"/>
    </source>
</evidence>
<keyword evidence="2 8" id="KW-1277">Toxin-antitoxin system</keyword>
<evidence type="ECO:0000313" key="11">
    <source>
        <dbReference type="EMBL" id="ORA38398.1"/>
    </source>
</evidence>
<reference evidence="10" key="3">
    <citation type="submission" date="2020-02" db="EMBL/GenBank/DDBJ databases">
        <authorList>
            <person name="Matsumoto Y."/>
            <person name="Motooka D."/>
            <person name="Nakamura S."/>
        </authorList>
    </citation>
    <scope>NUCLEOTIDE SEQUENCE</scope>
    <source>
        <strain evidence="10">JCM 12687</strain>
    </source>
</reference>
<dbReference type="EC" id="3.1.-.-" evidence="8"/>
<name>A0A7I7W7T5_9MYCO</name>
<evidence type="ECO:0000313" key="10">
    <source>
        <dbReference type="EMBL" id="BBZ13180.1"/>
    </source>
</evidence>
<dbReference type="InterPro" id="IPR039018">
    <property type="entry name" value="VapC20-like"/>
</dbReference>
<dbReference type="Pfam" id="PF01850">
    <property type="entry name" value="PIN"/>
    <property type="match status" value="1"/>
</dbReference>
<dbReference type="InterPro" id="IPR029060">
    <property type="entry name" value="PIN-like_dom_sf"/>
</dbReference>
<dbReference type="PANTHER" id="PTHR42188">
    <property type="entry name" value="23S RRNA-SPECIFIC ENDONUCLEASE VAPC20"/>
    <property type="match status" value="1"/>
</dbReference>
<keyword evidence="13" id="KW-1185">Reference proteome</keyword>
<dbReference type="EMBL" id="AP022606">
    <property type="protein sequence ID" value="BBZ13180.1"/>
    <property type="molecule type" value="Genomic_DNA"/>
</dbReference>
<evidence type="ECO:0000256" key="7">
    <source>
        <dbReference type="ARBA" id="ARBA00022842"/>
    </source>
</evidence>
<dbReference type="HAMAP" id="MF_00265">
    <property type="entry name" value="VapC_Nob1"/>
    <property type="match status" value="1"/>
</dbReference>
<feature type="binding site" evidence="8">
    <location>
        <position position="5"/>
    </location>
    <ligand>
        <name>Mg(2+)</name>
        <dbReference type="ChEBI" id="CHEBI:18420"/>
    </ligand>
</feature>
<reference evidence="10 13" key="2">
    <citation type="journal article" date="2019" name="Emerg. Microbes Infect.">
        <title>Comprehensive subspecies identification of 175 nontuberculous mycobacteria species based on 7547 genomic profiles.</title>
        <authorList>
            <person name="Matsumoto Y."/>
            <person name="Kinjo T."/>
            <person name="Motooka D."/>
            <person name="Nabeya D."/>
            <person name="Jung N."/>
            <person name="Uechi K."/>
            <person name="Horii T."/>
            <person name="Iida T."/>
            <person name="Fujita J."/>
            <person name="Nakamura S."/>
        </authorList>
    </citation>
    <scope>NUCLEOTIDE SEQUENCE [LARGE SCALE GENOMIC DNA]</scope>
    <source>
        <strain evidence="10 13">JCM 12687</strain>
    </source>
</reference>
<organism evidence="11 12">
    <name type="scientific">Mycobacterium branderi</name>
    <dbReference type="NCBI Taxonomy" id="43348"/>
    <lineage>
        <taxon>Bacteria</taxon>
        <taxon>Bacillati</taxon>
        <taxon>Actinomycetota</taxon>
        <taxon>Actinomycetes</taxon>
        <taxon>Mycobacteriales</taxon>
        <taxon>Mycobacteriaceae</taxon>
        <taxon>Mycobacterium</taxon>
    </lineage>
</organism>
<dbReference type="Gene3D" id="3.40.50.1010">
    <property type="entry name" value="5'-nuclease"/>
    <property type="match status" value="1"/>
</dbReference>
<keyword evidence="3 8" id="KW-0540">Nuclease</keyword>
<dbReference type="EMBL" id="MVHM01000005">
    <property type="protein sequence ID" value="ORA38398.1"/>
    <property type="molecule type" value="Genomic_DNA"/>
</dbReference>
<evidence type="ECO:0000259" key="9">
    <source>
        <dbReference type="Pfam" id="PF01850"/>
    </source>
</evidence>
<reference evidence="11 12" key="1">
    <citation type="submission" date="2016-12" db="EMBL/GenBank/DDBJ databases">
        <title>The new phylogeny of genus Mycobacterium.</title>
        <authorList>
            <person name="Tortoli E."/>
            <person name="Trovato A."/>
            <person name="Cirillo D.M."/>
        </authorList>
    </citation>
    <scope>NUCLEOTIDE SEQUENCE [LARGE SCALE GENOMIC DNA]</scope>
    <source>
        <strain evidence="11 12">DSM 44624</strain>
    </source>
</reference>
<dbReference type="GO" id="GO:0016787">
    <property type="term" value="F:hydrolase activity"/>
    <property type="evidence" value="ECO:0007669"/>
    <property type="project" value="UniProtKB-KW"/>
</dbReference>
<dbReference type="FunFam" id="3.40.50.1010:FF:000042">
    <property type="entry name" value="Ribonuclease VapC"/>
    <property type="match status" value="1"/>
</dbReference>
<dbReference type="PANTHER" id="PTHR42188:SF1">
    <property type="entry name" value="23S RRNA-SPECIFIC ENDONUCLEASE VAPC20"/>
    <property type="match status" value="1"/>
</dbReference>
<keyword evidence="5" id="KW-0255">Endonuclease</keyword>
<evidence type="ECO:0000256" key="6">
    <source>
        <dbReference type="ARBA" id="ARBA00022801"/>
    </source>
</evidence>
<dbReference type="GO" id="GO:0004521">
    <property type="term" value="F:RNA endonuclease activity"/>
    <property type="evidence" value="ECO:0007669"/>
    <property type="project" value="InterPro"/>
</dbReference>
<evidence type="ECO:0000256" key="8">
    <source>
        <dbReference type="HAMAP-Rule" id="MF_00265"/>
    </source>
</evidence>